<dbReference type="AlphaFoldDB" id="A0AAV9IC79"/>
<protein>
    <submittedName>
        <fullName evidence="1">Uncharacterized protein</fullName>
    </submittedName>
</protein>
<dbReference type="EMBL" id="JANCYU010000026">
    <property type="protein sequence ID" value="KAK4524878.1"/>
    <property type="molecule type" value="Genomic_DNA"/>
</dbReference>
<accession>A0AAV9IC79</accession>
<proteinExistence type="predicted"/>
<keyword evidence="2" id="KW-1185">Reference proteome</keyword>
<name>A0AAV9IC79_9RHOD</name>
<evidence type="ECO:0000313" key="1">
    <source>
        <dbReference type="EMBL" id="KAK4524878.1"/>
    </source>
</evidence>
<sequence length="142" mass="16192">MLSVTGAKVAPFQSEVFTPFELVLALENRMETTVIDLVVRYVVDCSQEVAPRNIFELEGFTLQKGLQNIVCENISLCFLKEFHEWEYCNVGYLEVLLFSEGKKQLLVSLNLVVQIFTDREYAGALKRVYSLVHTQNNHGIIS</sequence>
<gene>
    <name evidence="1" type="ORF">GAYE_SCF06G2780</name>
</gene>
<comment type="caution">
    <text evidence="1">The sequence shown here is derived from an EMBL/GenBank/DDBJ whole genome shotgun (WGS) entry which is preliminary data.</text>
</comment>
<dbReference type="Proteomes" id="UP001300502">
    <property type="component" value="Unassembled WGS sequence"/>
</dbReference>
<organism evidence="1 2">
    <name type="scientific">Galdieria yellowstonensis</name>
    <dbReference type="NCBI Taxonomy" id="3028027"/>
    <lineage>
        <taxon>Eukaryota</taxon>
        <taxon>Rhodophyta</taxon>
        <taxon>Bangiophyceae</taxon>
        <taxon>Galdieriales</taxon>
        <taxon>Galdieriaceae</taxon>
        <taxon>Galdieria</taxon>
    </lineage>
</organism>
<evidence type="ECO:0000313" key="2">
    <source>
        <dbReference type="Proteomes" id="UP001300502"/>
    </source>
</evidence>
<reference evidence="1 2" key="1">
    <citation type="submission" date="2022-07" db="EMBL/GenBank/DDBJ databases">
        <title>Genome-wide signatures of adaptation to extreme environments.</title>
        <authorList>
            <person name="Cho C.H."/>
            <person name="Yoon H.S."/>
        </authorList>
    </citation>
    <scope>NUCLEOTIDE SEQUENCE [LARGE SCALE GENOMIC DNA]</scope>
    <source>
        <strain evidence="1 2">108.79 E11</strain>
    </source>
</reference>